<evidence type="ECO:0000256" key="1">
    <source>
        <dbReference type="ARBA" id="ARBA00006484"/>
    </source>
</evidence>
<proteinExistence type="inferred from homology"/>
<evidence type="ECO:0000313" key="4">
    <source>
        <dbReference type="EMBL" id="MDQ0160001.1"/>
    </source>
</evidence>
<name>A0ABT9VGC8_9BACI</name>
<dbReference type="InterPro" id="IPR002347">
    <property type="entry name" value="SDR_fam"/>
</dbReference>
<dbReference type="PANTHER" id="PTHR44196">
    <property type="entry name" value="DEHYDROGENASE/REDUCTASE SDR FAMILY MEMBER 7B"/>
    <property type="match status" value="1"/>
</dbReference>
<dbReference type="PRINTS" id="PR00080">
    <property type="entry name" value="SDRFAMILY"/>
</dbReference>
<keyword evidence="2" id="KW-0560">Oxidoreductase</keyword>
<reference evidence="4 5" key="1">
    <citation type="submission" date="2023-07" db="EMBL/GenBank/DDBJ databases">
        <title>Genomic Encyclopedia of Type Strains, Phase IV (KMG-IV): sequencing the most valuable type-strain genomes for metagenomic binning, comparative biology and taxonomic classification.</title>
        <authorList>
            <person name="Goeker M."/>
        </authorList>
    </citation>
    <scope>NUCLEOTIDE SEQUENCE [LARGE SCALE GENOMIC DNA]</scope>
    <source>
        <strain evidence="4 5">DSM 16460</strain>
    </source>
</reference>
<gene>
    <name evidence="4" type="ORF">J2S77_002002</name>
</gene>
<evidence type="ECO:0000256" key="3">
    <source>
        <dbReference type="RuleBase" id="RU000363"/>
    </source>
</evidence>
<dbReference type="EMBL" id="JAUSTQ010000008">
    <property type="protein sequence ID" value="MDQ0160001.1"/>
    <property type="molecule type" value="Genomic_DNA"/>
</dbReference>
<dbReference type="PRINTS" id="PR00081">
    <property type="entry name" value="GDHRDH"/>
</dbReference>
<dbReference type="PANTHER" id="PTHR44196:SF2">
    <property type="entry name" value="SHORT-CHAIN DEHYDROGENASE-RELATED"/>
    <property type="match status" value="1"/>
</dbReference>
<dbReference type="Proteomes" id="UP001224359">
    <property type="component" value="Unassembled WGS sequence"/>
</dbReference>
<evidence type="ECO:0000313" key="5">
    <source>
        <dbReference type="Proteomes" id="UP001224359"/>
    </source>
</evidence>
<dbReference type="InterPro" id="IPR036291">
    <property type="entry name" value="NAD(P)-bd_dom_sf"/>
</dbReference>
<protein>
    <submittedName>
        <fullName evidence="4">Short-subunit dehydrogenase</fullName>
    </submittedName>
</protein>
<dbReference type="PIRSF" id="PIRSF000126">
    <property type="entry name" value="11-beta-HSD1"/>
    <property type="match status" value="1"/>
</dbReference>
<dbReference type="RefSeq" id="WP_306976907.1">
    <property type="nucleotide sequence ID" value="NZ_JAUSTQ010000008.1"/>
</dbReference>
<organism evidence="4 5">
    <name type="scientific">Alkalibacillus salilacus</name>
    <dbReference type="NCBI Taxonomy" id="284582"/>
    <lineage>
        <taxon>Bacteria</taxon>
        <taxon>Bacillati</taxon>
        <taxon>Bacillota</taxon>
        <taxon>Bacilli</taxon>
        <taxon>Bacillales</taxon>
        <taxon>Bacillaceae</taxon>
        <taxon>Alkalibacillus</taxon>
    </lineage>
</organism>
<evidence type="ECO:0000256" key="2">
    <source>
        <dbReference type="ARBA" id="ARBA00023002"/>
    </source>
</evidence>
<dbReference type="SUPFAM" id="SSF51735">
    <property type="entry name" value="NAD(P)-binding Rossmann-fold domains"/>
    <property type="match status" value="1"/>
</dbReference>
<keyword evidence="5" id="KW-1185">Reference proteome</keyword>
<comment type="similarity">
    <text evidence="1 3">Belongs to the short-chain dehydrogenases/reductases (SDR) family.</text>
</comment>
<dbReference type="Gene3D" id="3.40.50.720">
    <property type="entry name" value="NAD(P)-binding Rossmann-like Domain"/>
    <property type="match status" value="1"/>
</dbReference>
<dbReference type="CDD" id="cd05233">
    <property type="entry name" value="SDR_c"/>
    <property type="match status" value="1"/>
</dbReference>
<sequence>MARTALITGASGGIGYELAKLMANDLNLILVARSENKLEEVKAELSSHTNVTIIPFDLAKPQAAKALYDRVQQDGHRVDILVNNAGFGIEDLFLETDLDRLNQMLQLNMVALTNLTYYFGQDMVRSQYGRILNIGSIASFVPTPAMSAYAATKAYVLSLSESLNTELQKKGNLSVTALCPGPTATNFANEANMQSMGESFNDIAMSPERVASIGYHALFKKKNVSIPGKRYKFLIAFTRILTRKMVQRLLAKSLK</sequence>
<comment type="caution">
    <text evidence="4">The sequence shown here is derived from an EMBL/GenBank/DDBJ whole genome shotgun (WGS) entry which is preliminary data.</text>
</comment>
<dbReference type="Pfam" id="PF00106">
    <property type="entry name" value="adh_short"/>
    <property type="match status" value="1"/>
</dbReference>
<accession>A0ABT9VGC8</accession>